<dbReference type="InterPro" id="IPR026242">
    <property type="entry name" value="HAUS2_metazoa"/>
</dbReference>
<dbReference type="GO" id="GO:0005813">
    <property type="term" value="C:centrosome"/>
    <property type="evidence" value="ECO:0007669"/>
    <property type="project" value="TreeGrafter"/>
</dbReference>
<evidence type="ECO:0000313" key="1">
    <source>
        <dbReference type="EMBL" id="NXU50958.1"/>
    </source>
</evidence>
<dbReference type="EMBL" id="VZTY01011114">
    <property type="protein sequence ID" value="NXU50958.1"/>
    <property type="molecule type" value="Genomic_DNA"/>
</dbReference>
<keyword evidence="2" id="KW-1185">Reference proteome</keyword>
<accession>A0A7L3LCK2</accession>
<feature type="non-terminal residue" evidence="1">
    <location>
        <position position="128"/>
    </location>
</feature>
<evidence type="ECO:0000313" key="2">
    <source>
        <dbReference type="Proteomes" id="UP000582182"/>
    </source>
</evidence>
<dbReference type="InterPro" id="IPR028346">
    <property type="entry name" value="HAUS2"/>
</dbReference>
<gene>
    <name evidence="1" type="primary">Haus2</name>
    <name evidence="1" type="ORF">TURVEL_R01932</name>
</gene>
<dbReference type="GO" id="GO:1990498">
    <property type="term" value="C:mitotic spindle microtubule"/>
    <property type="evidence" value="ECO:0007669"/>
    <property type="project" value="TreeGrafter"/>
</dbReference>
<feature type="non-terminal residue" evidence="1">
    <location>
        <position position="1"/>
    </location>
</feature>
<dbReference type="Pfam" id="PF15003">
    <property type="entry name" value="HAUS2"/>
    <property type="match status" value="1"/>
</dbReference>
<dbReference type="AlphaFoldDB" id="A0A7L3LCK2"/>
<comment type="caution">
    <text evidence="1">The sequence shown here is derived from an EMBL/GenBank/DDBJ whole genome shotgun (WGS) entry which is preliminary data.</text>
</comment>
<dbReference type="GO" id="GO:0007098">
    <property type="term" value="P:centrosome cycle"/>
    <property type="evidence" value="ECO:0007669"/>
    <property type="project" value="InterPro"/>
</dbReference>
<proteinExistence type="predicted"/>
<name>A0A7L3LCK2_9CHAR</name>
<dbReference type="PRINTS" id="PR02088">
    <property type="entry name" value="HAUSAUGMINL2"/>
</dbReference>
<dbReference type="PANTHER" id="PTHR16039:SF1">
    <property type="entry name" value="HAUS AUGMIN-LIKE COMPLEX SUBUNIT 2"/>
    <property type="match status" value="1"/>
</dbReference>
<reference evidence="1 2" key="1">
    <citation type="submission" date="2019-09" db="EMBL/GenBank/DDBJ databases">
        <title>Bird 10,000 Genomes (B10K) Project - Family phase.</title>
        <authorList>
            <person name="Zhang G."/>
        </authorList>
    </citation>
    <scope>NUCLEOTIDE SEQUENCE [LARGE SCALE GENOMIC DNA]</scope>
    <source>
        <strain evidence="1">B10K-DU-029-46</strain>
    </source>
</reference>
<dbReference type="Proteomes" id="UP000582182">
    <property type="component" value="Unassembled WGS sequence"/>
</dbReference>
<sequence length="128" mass="14987">SMTVVSALLFSFPGKRCEILQDMNRHLRAVLKEKKTLRKMLIKPKYQDTLPIEATSHRYLVELLSEAVTFIENLEKHLQSVRRIPQITNIKTNMNTALTETEMLVLELEELGDQILEWSKRQKEVYSD</sequence>
<dbReference type="GO" id="GO:0051225">
    <property type="term" value="P:spindle assembly"/>
    <property type="evidence" value="ECO:0007669"/>
    <property type="project" value="InterPro"/>
</dbReference>
<dbReference type="GO" id="GO:0070652">
    <property type="term" value="C:HAUS complex"/>
    <property type="evidence" value="ECO:0007669"/>
    <property type="project" value="InterPro"/>
</dbReference>
<organism evidence="1 2">
    <name type="scientific">Turnix velox</name>
    <name type="common">Little buttonquail</name>
    <dbReference type="NCBI Taxonomy" id="2529409"/>
    <lineage>
        <taxon>Eukaryota</taxon>
        <taxon>Metazoa</taxon>
        <taxon>Chordata</taxon>
        <taxon>Craniata</taxon>
        <taxon>Vertebrata</taxon>
        <taxon>Euteleostomi</taxon>
        <taxon>Archelosauria</taxon>
        <taxon>Archosauria</taxon>
        <taxon>Dinosauria</taxon>
        <taxon>Saurischia</taxon>
        <taxon>Theropoda</taxon>
        <taxon>Coelurosauria</taxon>
        <taxon>Aves</taxon>
        <taxon>Neognathae</taxon>
        <taxon>Neoaves</taxon>
        <taxon>Charadriiformes</taxon>
        <taxon>Turnicidae</taxon>
        <taxon>Turnix</taxon>
    </lineage>
</organism>
<dbReference type="OrthoDB" id="2436605at2759"/>
<dbReference type="PANTHER" id="PTHR16039">
    <property type="entry name" value="HAUS AUGMIN-LIKE COMPLEX SUBUNIT 2"/>
    <property type="match status" value="1"/>
</dbReference>
<protein>
    <submittedName>
        <fullName evidence="1">HAUS2 protein</fullName>
    </submittedName>
</protein>
<dbReference type="GO" id="GO:0007020">
    <property type="term" value="P:microtubule nucleation"/>
    <property type="evidence" value="ECO:0007669"/>
    <property type="project" value="TreeGrafter"/>
</dbReference>